<comment type="caution">
    <text evidence="2">The sequence shown here is derived from an EMBL/GenBank/DDBJ whole genome shotgun (WGS) entry which is preliminary data.</text>
</comment>
<dbReference type="SUPFAM" id="SSF48452">
    <property type="entry name" value="TPR-like"/>
    <property type="match status" value="1"/>
</dbReference>
<keyword evidence="3" id="KW-1185">Reference proteome</keyword>
<dbReference type="Proteomes" id="UP000602647">
    <property type="component" value="Unassembled WGS sequence"/>
</dbReference>
<dbReference type="CDD" id="cd02511">
    <property type="entry name" value="Beta4Glucosyltransferase"/>
    <property type="match status" value="1"/>
</dbReference>
<gene>
    <name evidence="2" type="ORF">H9L42_03655</name>
</gene>
<dbReference type="InterPro" id="IPR029044">
    <property type="entry name" value="Nucleotide-diphossugar_trans"/>
</dbReference>
<dbReference type="RefSeq" id="WP_187302048.1">
    <property type="nucleotide sequence ID" value="NZ_CBCTON010000004.1"/>
</dbReference>
<dbReference type="PANTHER" id="PTHR43630:SF2">
    <property type="entry name" value="GLYCOSYLTRANSFERASE"/>
    <property type="match status" value="1"/>
</dbReference>
<sequence>MVTISLCMIVKNEEAVLERCLNSVSDLVDEIVIVDTGSEDRTRDIARAFTQKLYELPWNDDFAAARNASFEKAEMEYCMWLDADDVILEKDRQRFREMKEKLSGKEDIVMLPYHTAFDEEGRPIFIYYRERLIKNSGKFRWEGEIHEAVTPSGTILYGEACVTHKKTKRGDPQRNLRILEKKKRSGQILSPRQKFYYGQELYFNERYEEAAAALEAFMKEAGGWIENKLEACKTLAACYRKQGREDQEAEALMKSLLLDVPRAEICCQIGEHFFNKGKYAQAAFWYETARTREMNVRTGGFVQTECYGYLPNIQLAVCYDRMGMYRLASECNERAGVFKPNSDAVAYNRVYFENKLNEKGENENDL</sequence>
<dbReference type="Gene3D" id="1.25.40.10">
    <property type="entry name" value="Tetratricopeptide repeat domain"/>
    <property type="match status" value="1"/>
</dbReference>
<evidence type="ECO:0000259" key="1">
    <source>
        <dbReference type="Pfam" id="PF00535"/>
    </source>
</evidence>
<dbReference type="InterPro" id="IPR011990">
    <property type="entry name" value="TPR-like_helical_dom_sf"/>
</dbReference>
<evidence type="ECO:0000313" key="2">
    <source>
        <dbReference type="EMBL" id="MBC6678922.1"/>
    </source>
</evidence>
<protein>
    <submittedName>
        <fullName evidence="2">Glycosyltransferase family 2 protein</fullName>
    </submittedName>
</protein>
<name>A0A923NIW6_9FIRM</name>
<dbReference type="InterPro" id="IPR001173">
    <property type="entry name" value="Glyco_trans_2-like"/>
</dbReference>
<organism evidence="2 3">
    <name type="scientific">Zhenpiania hominis</name>
    <dbReference type="NCBI Taxonomy" id="2763644"/>
    <lineage>
        <taxon>Bacteria</taxon>
        <taxon>Bacillati</taxon>
        <taxon>Bacillota</taxon>
        <taxon>Clostridia</taxon>
        <taxon>Peptostreptococcales</taxon>
        <taxon>Anaerovoracaceae</taxon>
        <taxon>Zhenpiania</taxon>
    </lineage>
</organism>
<dbReference type="Gene3D" id="3.90.550.10">
    <property type="entry name" value="Spore Coat Polysaccharide Biosynthesis Protein SpsA, Chain A"/>
    <property type="match status" value="1"/>
</dbReference>
<feature type="domain" description="Glycosyltransferase 2-like" evidence="1">
    <location>
        <begin position="5"/>
        <end position="122"/>
    </location>
</feature>
<evidence type="ECO:0000313" key="3">
    <source>
        <dbReference type="Proteomes" id="UP000602647"/>
    </source>
</evidence>
<dbReference type="AlphaFoldDB" id="A0A923NIW6"/>
<dbReference type="Pfam" id="PF00535">
    <property type="entry name" value="Glycos_transf_2"/>
    <property type="match status" value="1"/>
</dbReference>
<dbReference type="SUPFAM" id="SSF53448">
    <property type="entry name" value="Nucleotide-diphospho-sugar transferases"/>
    <property type="match status" value="1"/>
</dbReference>
<reference evidence="2" key="1">
    <citation type="submission" date="2020-08" db="EMBL/GenBank/DDBJ databases">
        <title>Genome public.</title>
        <authorList>
            <person name="Liu C."/>
            <person name="Sun Q."/>
        </authorList>
    </citation>
    <scope>NUCLEOTIDE SEQUENCE</scope>
    <source>
        <strain evidence="2">BX12</strain>
    </source>
</reference>
<proteinExistence type="predicted"/>
<dbReference type="PANTHER" id="PTHR43630">
    <property type="entry name" value="POLY-BETA-1,6-N-ACETYL-D-GLUCOSAMINE SYNTHASE"/>
    <property type="match status" value="1"/>
</dbReference>
<accession>A0A923NIW6</accession>
<dbReference type="EMBL" id="JACRYT010000002">
    <property type="protein sequence ID" value="MBC6678922.1"/>
    <property type="molecule type" value="Genomic_DNA"/>
</dbReference>